<proteinExistence type="predicted"/>
<keyword evidence="1" id="KW-1133">Transmembrane helix</keyword>
<organism evidence="2 3">
    <name type="scientific">Luteolibacter arcticus</name>
    <dbReference type="NCBI Taxonomy" id="1581411"/>
    <lineage>
        <taxon>Bacteria</taxon>
        <taxon>Pseudomonadati</taxon>
        <taxon>Verrucomicrobiota</taxon>
        <taxon>Verrucomicrobiia</taxon>
        <taxon>Verrucomicrobiales</taxon>
        <taxon>Verrucomicrobiaceae</taxon>
        <taxon>Luteolibacter</taxon>
    </lineage>
</organism>
<dbReference type="RefSeq" id="WP_264490621.1">
    <property type="nucleotide sequence ID" value="NZ_JAPDDT010000028.1"/>
</dbReference>
<name>A0ABT3GSN8_9BACT</name>
<comment type="caution">
    <text evidence="2">The sequence shown here is derived from an EMBL/GenBank/DDBJ whole genome shotgun (WGS) entry which is preliminary data.</text>
</comment>
<evidence type="ECO:0000313" key="2">
    <source>
        <dbReference type="EMBL" id="MCW1926513.1"/>
    </source>
</evidence>
<keyword evidence="1" id="KW-0812">Transmembrane</keyword>
<dbReference type="EMBL" id="JAPDDT010000028">
    <property type="protein sequence ID" value="MCW1926513.1"/>
    <property type="molecule type" value="Genomic_DNA"/>
</dbReference>
<gene>
    <name evidence="2" type="ORF">OKA05_28435</name>
</gene>
<dbReference type="Proteomes" id="UP001320876">
    <property type="component" value="Unassembled WGS sequence"/>
</dbReference>
<evidence type="ECO:0000313" key="3">
    <source>
        <dbReference type="Proteomes" id="UP001320876"/>
    </source>
</evidence>
<feature type="transmembrane region" description="Helical" evidence="1">
    <location>
        <begin position="6"/>
        <end position="25"/>
    </location>
</feature>
<feature type="transmembrane region" description="Helical" evidence="1">
    <location>
        <begin position="63"/>
        <end position="89"/>
    </location>
</feature>
<keyword evidence="3" id="KW-1185">Reference proteome</keyword>
<protein>
    <submittedName>
        <fullName evidence="2">Uncharacterized protein</fullName>
    </submittedName>
</protein>
<accession>A0ABT3GSN8</accession>
<reference evidence="2 3" key="1">
    <citation type="submission" date="2022-10" db="EMBL/GenBank/DDBJ databases">
        <title>Luteolibacter arcticus strain CCTCC AB 2014275, whole genome shotgun sequencing project.</title>
        <authorList>
            <person name="Zhao G."/>
            <person name="Shen L."/>
        </authorList>
    </citation>
    <scope>NUCLEOTIDE SEQUENCE [LARGE SCALE GENOMIC DNA]</scope>
    <source>
        <strain evidence="2 3">CCTCC AB 2014275</strain>
    </source>
</reference>
<sequence>MFLSFLGHFLFSLPALLPLAAFRLLRRPGEMRTANGLILAATIPALIFVYWICTPWGEFSDVFLFWLWAPLLVLSLVWFTAVVVFSVVVGRRDRLRSGD</sequence>
<evidence type="ECO:0000256" key="1">
    <source>
        <dbReference type="SAM" id="Phobius"/>
    </source>
</evidence>
<keyword evidence="1" id="KW-0472">Membrane</keyword>
<feature type="transmembrane region" description="Helical" evidence="1">
    <location>
        <begin position="37"/>
        <end position="57"/>
    </location>
</feature>